<accession>A0A068RVV6</accession>
<dbReference type="STRING" id="1263082.A0A068RVV6"/>
<evidence type="ECO:0000313" key="3">
    <source>
        <dbReference type="EMBL" id="CDH53752.1"/>
    </source>
</evidence>
<comment type="caution">
    <text evidence="3">The sequence shown here is derived from an EMBL/GenBank/DDBJ whole genome shotgun (WGS) entry which is preliminary data.</text>
</comment>
<gene>
    <name evidence="3" type="ORF">LCOR_05071.1</name>
</gene>
<dbReference type="GO" id="GO:0046872">
    <property type="term" value="F:metal ion binding"/>
    <property type="evidence" value="ECO:0007669"/>
    <property type="project" value="InterPro"/>
</dbReference>
<evidence type="ECO:0000259" key="2">
    <source>
        <dbReference type="PROSITE" id="PS51043"/>
    </source>
</evidence>
<evidence type="ECO:0000256" key="1">
    <source>
        <dbReference type="SAM" id="MobiDB-lite"/>
    </source>
</evidence>
<dbReference type="SMART" id="SM01127">
    <property type="entry name" value="DDHD"/>
    <property type="match status" value="1"/>
</dbReference>
<proteinExistence type="predicted"/>
<feature type="domain" description="DDHD" evidence="2">
    <location>
        <begin position="275"/>
        <end position="505"/>
    </location>
</feature>
<dbReference type="InterPro" id="IPR058055">
    <property type="entry name" value="PA-PLA1"/>
</dbReference>
<dbReference type="SUPFAM" id="SSF53474">
    <property type="entry name" value="alpha/beta-Hydrolases"/>
    <property type="match status" value="1"/>
</dbReference>
<evidence type="ECO:0000313" key="4">
    <source>
        <dbReference type="Proteomes" id="UP000027586"/>
    </source>
</evidence>
<dbReference type="PROSITE" id="PS51043">
    <property type="entry name" value="DDHD"/>
    <property type="match status" value="1"/>
</dbReference>
<reference evidence="3" key="1">
    <citation type="submission" date="2013-08" db="EMBL/GenBank/DDBJ databases">
        <title>Gene expansion shapes genome architecture in the human pathogen Lichtheimia corymbifera: an evolutionary genomics analysis in the ancient terrestrial Mucorales (Mucoromycotina).</title>
        <authorList>
            <person name="Schwartze V.U."/>
            <person name="Winter S."/>
            <person name="Shelest E."/>
            <person name="Marcet-Houben M."/>
            <person name="Horn F."/>
            <person name="Wehner S."/>
            <person name="Hoffmann K."/>
            <person name="Riege K."/>
            <person name="Sammeth M."/>
            <person name="Nowrousian M."/>
            <person name="Valiante V."/>
            <person name="Linde J."/>
            <person name="Jacobsen I.D."/>
            <person name="Marz M."/>
            <person name="Brakhage A.A."/>
            <person name="Gabaldon T."/>
            <person name="Bocker S."/>
            <person name="Voigt K."/>
        </authorList>
    </citation>
    <scope>NUCLEOTIDE SEQUENCE [LARGE SCALE GENOMIC DNA]</scope>
    <source>
        <strain evidence="3">FSU 9682</strain>
    </source>
</reference>
<sequence length="506" mass="57545">MFFETTGLYSPELVSAMYSSDQEEEVPTPIATESLEEETPMCSNSDHVVFVIHVSITHTYGTRSQDSQVIRLLGHWPSKAIKCGIMYSITNMIFLTISKPSNMACSSKIVSRFPSCLAFLKGVGLLISSVQKVQSLRDTMRQVLQTRMPGQEMQIKMIPIEWHRHIHQETDPAIHRILPKSIPTLRMIETDYLADVLYYFSPNRGESILRHVTQEFNAAYDLFMKEQPNFCGKIAILGYSLGGLISWDMLSHQRDVSDPVEMEHQRRFDVQVPRLDFMPDYLFGMGCPVAGLLVARNQDPRHYHPDDSVVFENIYHPYDPLAFRIEPLLNEEFTHTPAVTVEKAQPSSGSLLGYLSSAVWQFFGSAALGEPRPASEISRRASAGDILITRKDRDFLMLQRSNSMPDLGKEKLKPMLSQQEDEDDDNASDTASSCSSCESSPPATPLPEEEKEARPWSMDKGRRFDYELTPETGVMSNEYILGLSAHFSYWTNKDMLWHIFCRMENI</sequence>
<dbReference type="GO" id="GO:0004620">
    <property type="term" value="F:phospholipase activity"/>
    <property type="evidence" value="ECO:0007669"/>
    <property type="project" value="TreeGrafter"/>
</dbReference>
<feature type="compositionally biased region" description="Low complexity" evidence="1">
    <location>
        <begin position="428"/>
        <end position="441"/>
    </location>
</feature>
<feature type="region of interest" description="Disordered" evidence="1">
    <location>
        <begin position="416"/>
        <end position="458"/>
    </location>
</feature>
<protein>
    <recommendedName>
        <fullName evidence="2">DDHD domain-containing protein</fullName>
    </recommendedName>
</protein>
<dbReference type="InterPro" id="IPR004177">
    <property type="entry name" value="DDHD_dom"/>
</dbReference>
<dbReference type="PANTHER" id="PTHR23509:SF10">
    <property type="entry name" value="LD21067P"/>
    <property type="match status" value="1"/>
</dbReference>
<dbReference type="Proteomes" id="UP000027586">
    <property type="component" value="Unassembled WGS sequence"/>
</dbReference>
<dbReference type="GO" id="GO:0005737">
    <property type="term" value="C:cytoplasm"/>
    <property type="evidence" value="ECO:0007669"/>
    <property type="project" value="TreeGrafter"/>
</dbReference>
<dbReference type="OrthoDB" id="431378at2759"/>
<dbReference type="Pfam" id="PF02862">
    <property type="entry name" value="DDHD"/>
    <property type="match status" value="1"/>
</dbReference>
<name>A0A068RVV6_9FUNG</name>
<dbReference type="PANTHER" id="PTHR23509">
    <property type="entry name" value="PA-PL1 PHOSPHOLIPASE FAMILY"/>
    <property type="match status" value="1"/>
</dbReference>
<dbReference type="VEuPathDB" id="FungiDB:LCOR_05071.1"/>
<keyword evidence="4" id="KW-1185">Reference proteome</keyword>
<dbReference type="AlphaFoldDB" id="A0A068RVV6"/>
<dbReference type="EMBL" id="CBTN010000019">
    <property type="protein sequence ID" value="CDH53752.1"/>
    <property type="molecule type" value="Genomic_DNA"/>
</dbReference>
<organism evidence="3 4">
    <name type="scientific">Lichtheimia corymbifera JMRC:FSU:9682</name>
    <dbReference type="NCBI Taxonomy" id="1263082"/>
    <lineage>
        <taxon>Eukaryota</taxon>
        <taxon>Fungi</taxon>
        <taxon>Fungi incertae sedis</taxon>
        <taxon>Mucoromycota</taxon>
        <taxon>Mucoromycotina</taxon>
        <taxon>Mucoromycetes</taxon>
        <taxon>Mucorales</taxon>
        <taxon>Lichtheimiaceae</taxon>
        <taxon>Lichtheimia</taxon>
    </lineage>
</organism>
<dbReference type="InterPro" id="IPR029058">
    <property type="entry name" value="AB_hydrolase_fold"/>
</dbReference>